<dbReference type="GO" id="GO:0005829">
    <property type="term" value="C:cytosol"/>
    <property type="evidence" value="ECO:0007669"/>
    <property type="project" value="TreeGrafter"/>
</dbReference>
<feature type="region of interest" description="Disordered" evidence="2">
    <location>
        <begin position="1"/>
        <end position="23"/>
    </location>
</feature>
<dbReference type="SUPFAM" id="SSF48371">
    <property type="entry name" value="ARM repeat"/>
    <property type="match status" value="1"/>
</dbReference>
<dbReference type="Proteomes" id="UP000515135">
    <property type="component" value="Unplaced"/>
</dbReference>
<dbReference type="OrthoDB" id="10065854at2759"/>
<dbReference type="KEGG" id="bbel:109469945"/>
<keyword evidence="1" id="KW-0175">Coiled coil</keyword>
<dbReference type="RefSeq" id="XP_019624268.1">
    <property type="nucleotide sequence ID" value="XM_019768709.1"/>
</dbReference>
<sequence length="345" mass="38354">MASSGGNSEKVTKPSFSQGEHTDLVTIKRADLQKLSAEVRRMKEFLPKVLNSELLQSYSRIDKLQQELSDERGHTDQLQRDADHWKSRFQASQSEREREKQELSSLKLELGELKKTLSVQTGYSASVGAASCTLLWRVSRSPESVDAMLKGSMVSEFLQLVGQTVQSYVTDCREREPPEEDSQEVLFVLALAGTVTNIAASAYGRDFLMSSPAGRSVVDVLVSCLSEAPIGTCDQLRNLVLMALYNLSINQKGLQYLSTRQGIIGLLAWLVQEEVVSENRLHCVRLLQSLIEEPTTPALLQEATQTISVGLLQQLVNDRNPELQAAAAELMEEVQSLRQEFPLDI</sequence>
<organism evidence="3 4">
    <name type="scientific">Branchiostoma belcheri</name>
    <name type="common">Amphioxus</name>
    <dbReference type="NCBI Taxonomy" id="7741"/>
    <lineage>
        <taxon>Eukaryota</taxon>
        <taxon>Metazoa</taxon>
        <taxon>Chordata</taxon>
        <taxon>Cephalochordata</taxon>
        <taxon>Leptocardii</taxon>
        <taxon>Amphioxiformes</taxon>
        <taxon>Branchiostomatidae</taxon>
        <taxon>Branchiostoma</taxon>
    </lineage>
</organism>
<name>A0A6P4YIM1_BRABE</name>
<dbReference type="GeneID" id="109469945"/>
<protein>
    <submittedName>
        <fullName evidence="4">Heat shock factor 2-binding protein-like</fullName>
    </submittedName>
</protein>
<dbReference type="Gene3D" id="1.25.10.10">
    <property type="entry name" value="Leucine-rich Repeat Variant"/>
    <property type="match status" value="1"/>
</dbReference>
<feature type="coiled-coil region" evidence="1">
    <location>
        <begin position="61"/>
        <end position="116"/>
    </location>
</feature>
<evidence type="ECO:0000313" key="3">
    <source>
        <dbReference type="Proteomes" id="UP000515135"/>
    </source>
</evidence>
<dbReference type="PANTHER" id="PTHR15434:SF2">
    <property type="entry name" value="HEAT SHOCK FACTOR 2-BINDING PROTEIN"/>
    <property type="match status" value="1"/>
</dbReference>
<dbReference type="InterPro" id="IPR011989">
    <property type="entry name" value="ARM-like"/>
</dbReference>
<evidence type="ECO:0000313" key="4">
    <source>
        <dbReference type="RefSeq" id="XP_019624268.1"/>
    </source>
</evidence>
<dbReference type="InterPro" id="IPR039584">
    <property type="entry name" value="HSF2BP"/>
</dbReference>
<reference evidence="4" key="1">
    <citation type="submission" date="2025-08" db="UniProtKB">
        <authorList>
            <consortium name="RefSeq"/>
        </authorList>
    </citation>
    <scope>IDENTIFICATION</scope>
    <source>
        <tissue evidence="4">Gonad</tissue>
    </source>
</reference>
<feature type="compositionally biased region" description="Polar residues" evidence="2">
    <location>
        <begin position="1"/>
        <end position="19"/>
    </location>
</feature>
<evidence type="ECO:0000256" key="2">
    <source>
        <dbReference type="SAM" id="MobiDB-lite"/>
    </source>
</evidence>
<proteinExistence type="predicted"/>
<dbReference type="AlphaFoldDB" id="A0A6P4YIM1"/>
<accession>A0A6P4YIM1</accession>
<dbReference type="PANTHER" id="PTHR15434">
    <property type="entry name" value="HEAT SHOCK FACTOR 2-BINDING PROTEIN"/>
    <property type="match status" value="1"/>
</dbReference>
<dbReference type="InterPro" id="IPR016024">
    <property type="entry name" value="ARM-type_fold"/>
</dbReference>
<keyword evidence="3" id="KW-1185">Reference proteome</keyword>
<gene>
    <name evidence="4" type="primary">LOC109469945</name>
</gene>
<evidence type="ECO:0000256" key="1">
    <source>
        <dbReference type="SAM" id="Coils"/>
    </source>
</evidence>